<dbReference type="OrthoDB" id="10359428at2759"/>
<protein>
    <recommendedName>
        <fullName evidence="4">Retrotransposon gag domain-containing protein</fullName>
    </recommendedName>
</protein>
<comment type="caution">
    <text evidence="2">The sequence shown here is derived from an EMBL/GenBank/DDBJ whole genome shotgun (WGS) entry which is preliminary data.</text>
</comment>
<evidence type="ECO:0008006" key="4">
    <source>
        <dbReference type="Google" id="ProtNLM"/>
    </source>
</evidence>
<proteinExistence type="predicted"/>
<evidence type="ECO:0000313" key="2">
    <source>
        <dbReference type="EMBL" id="VDI59865.1"/>
    </source>
</evidence>
<feature type="region of interest" description="Disordered" evidence="1">
    <location>
        <begin position="104"/>
        <end position="125"/>
    </location>
</feature>
<dbReference type="AlphaFoldDB" id="A0A8B6G7C0"/>
<sequence length="265" mass="30029">MTLSTQTLDGLKISAKSITECVKFMLGAGAEFILAHHFNKDPLEQHFEHYRHKSGANNNPIVYDVRNMMKTVRAVGSQAPQPRRAYMQPHNVVIMDQPIAEELQPENQPLPPPPVQNLPPSPPSVQNQPPFQLLHLVQATATGQGNSRSAAPGFINSKTMLNLKQYNTGAVQWWASFLAYTTLPRKAEWEAILVLPFYLCGVAKQWFDMIDSTTESSLANIKLSFLNRFEQHKQEDIGLTYLRQQENVPVDQYLHRICIITRQIV</sequence>
<accession>A0A8B6G7C0</accession>
<evidence type="ECO:0000256" key="1">
    <source>
        <dbReference type="SAM" id="MobiDB-lite"/>
    </source>
</evidence>
<organism evidence="2 3">
    <name type="scientific">Mytilus galloprovincialis</name>
    <name type="common">Mediterranean mussel</name>
    <dbReference type="NCBI Taxonomy" id="29158"/>
    <lineage>
        <taxon>Eukaryota</taxon>
        <taxon>Metazoa</taxon>
        <taxon>Spiralia</taxon>
        <taxon>Lophotrochozoa</taxon>
        <taxon>Mollusca</taxon>
        <taxon>Bivalvia</taxon>
        <taxon>Autobranchia</taxon>
        <taxon>Pteriomorphia</taxon>
        <taxon>Mytilida</taxon>
        <taxon>Mytiloidea</taxon>
        <taxon>Mytilidae</taxon>
        <taxon>Mytilinae</taxon>
        <taxon>Mytilus</taxon>
    </lineage>
</organism>
<dbReference type="EMBL" id="UYJE01007982">
    <property type="protein sequence ID" value="VDI59865.1"/>
    <property type="molecule type" value="Genomic_DNA"/>
</dbReference>
<gene>
    <name evidence="2" type="ORF">MGAL_10B086920</name>
</gene>
<keyword evidence="3" id="KW-1185">Reference proteome</keyword>
<evidence type="ECO:0000313" key="3">
    <source>
        <dbReference type="Proteomes" id="UP000596742"/>
    </source>
</evidence>
<name>A0A8B6G7C0_MYTGA</name>
<reference evidence="2" key="1">
    <citation type="submission" date="2018-11" db="EMBL/GenBank/DDBJ databases">
        <authorList>
            <person name="Alioto T."/>
            <person name="Alioto T."/>
        </authorList>
    </citation>
    <scope>NUCLEOTIDE SEQUENCE</scope>
</reference>
<dbReference type="Proteomes" id="UP000596742">
    <property type="component" value="Unassembled WGS sequence"/>
</dbReference>
<feature type="compositionally biased region" description="Pro residues" evidence="1">
    <location>
        <begin position="108"/>
        <end position="123"/>
    </location>
</feature>